<dbReference type="Pfam" id="PF08513">
    <property type="entry name" value="LisH"/>
    <property type="match status" value="1"/>
</dbReference>
<dbReference type="SUPFAM" id="SSF50978">
    <property type="entry name" value="WD40 repeat-like"/>
    <property type="match status" value="1"/>
</dbReference>
<dbReference type="SMART" id="SM00320">
    <property type="entry name" value="WD40"/>
    <property type="match status" value="6"/>
</dbReference>
<dbReference type="PROSITE" id="PS50082">
    <property type="entry name" value="WD_REPEATS_2"/>
    <property type="match status" value="2"/>
</dbReference>
<comment type="caution">
    <text evidence="5">The sequence shown here is derived from an EMBL/GenBank/DDBJ whole genome shotgun (WGS) entry which is preliminary data.</text>
</comment>
<evidence type="ECO:0008006" key="7">
    <source>
        <dbReference type="Google" id="ProtNLM"/>
    </source>
</evidence>
<dbReference type="InterPro" id="IPR036322">
    <property type="entry name" value="WD40_repeat_dom_sf"/>
</dbReference>
<dbReference type="InterPro" id="IPR006594">
    <property type="entry name" value="LisH"/>
</dbReference>
<feature type="repeat" description="WD" evidence="3">
    <location>
        <begin position="395"/>
        <end position="436"/>
    </location>
</feature>
<dbReference type="Gene3D" id="2.130.10.10">
    <property type="entry name" value="YVTN repeat-like/Quinoprotein amine dehydrogenase"/>
    <property type="match status" value="2"/>
</dbReference>
<dbReference type="InterPro" id="IPR019775">
    <property type="entry name" value="WD40_repeat_CS"/>
</dbReference>
<keyword evidence="2" id="KW-0677">Repeat</keyword>
<reference evidence="5 6" key="1">
    <citation type="submission" date="2022-01" db="EMBL/GenBank/DDBJ databases">
        <authorList>
            <person name="Xiong W."/>
            <person name="Schranz E."/>
        </authorList>
    </citation>
    <scope>NUCLEOTIDE SEQUENCE [LARGE SCALE GENOMIC DNA]</scope>
</reference>
<dbReference type="GO" id="GO:0003714">
    <property type="term" value="F:transcription corepressor activity"/>
    <property type="evidence" value="ECO:0007669"/>
    <property type="project" value="InterPro"/>
</dbReference>
<dbReference type="AlphaFoldDB" id="A0AAU9MLQ9"/>
<dbReference type="PANTHER" id="PTHR44376">
    <property type="entry name" value="TRANSCRIPTIONAL REGULATOR OF FILAMENTOUS GROWTH FLO8"/>
    <property type="match status" value="1"/>
</dbReference>
<dbReference type="Proteomes" id="UP001157418">
    <property type="component" value="Unassembled WGS sequence"/>
</dbReference>
<proteinExistence type="predicted"/>
<dbReference type="PANTHER" id="PTHR44376:SF21">
    <property type="entry name" value="LIS1 HOMOLOGY MOTIF, WD40_YVTN REPEAT-LIKE-CONTAINING DOMAIN PROTEIN-RELATED"/>
    <property type="match status" value="1"/>
</dbReference>
<dbReference type="Pfam" id="PF00400">
    <property type="entry name" value="WD40"/>
    <property type="match status" value="5"/>
</dbReference>
<feature type="repeat" description="WD" evidence="3">
    <location>
        <begin position="351"/>
        <end position="386"/>
    </location>
</feature>
<dbReference type="InterPro" id="IPR015943">
    <property type="entry name" value="WD40/YVTN_repeat-like_dom_sf"/>
</dbReference>
<dbReference type="PROSITE" id="PS50294">
    <property type="entry name" value="WD_REPEATS_REGION"/>
    <property type="match status" value="1"/>
</dbReference>
<sequence length="593" mass="65787">MAQSQPQQQQQQQQPAMDADTMLDVYILDYLIKKNYGNSTKAFEGEAKVPANVRAIDAPRGFLFEWWTVFWDTFISRYKRHQGSMESSNEVIRVPHQQQGGQHQSQSFNANNVNIGKSPWIAEASTIMKQPVPKQWYGDNAALIMNHINSMNQLPIEQQKQALVPRHEITNVTNSMINQSAQVPEAHATGGLTTMPLRGWPLTQQQGLDQIQTRLQQQQQPYRSQNEGQIQSSMDRKRKQPMTSGISNAIGVFSSNVSKPNSPQNEKINVDDFIDYGAFDGNNDNSLLPQTDKESEINTSHGFTFLEVGSVQATSINCCHISFDGKLVAVGGQDKKARLWCTSTRENKATLDEHSSEITDIRFSSSMQLLATSSQDKTIRIWDLENLGGGSVRTFTGHIASVLSIDFHPKKDDIVCSCDESEIRYWTIKNAGCVKVTKGGANLVRFQSGVGRILAAVVGKSVSLTDLENSQARKHVLKGHASNVQSICWDSSGENLISVSEDLVKVWRMDSGGKANCIHELSVNGKRFHCGIFHPAYPSLLIIGCYQSMELWNMAENKMMMPIEEPVSALAVSSASGLIASAGHNDNVVKIWK</sequence>
<dbReference type="EMBL" id="CAKMRJ010002223">
    <property type="protein sequence ID" value="CAH1426416.1"/>
    <property type="molecule type" value="Genomic_DNA"/>
</dbReference>
<evidence type="ECO:0000256" key="3">
    <source>
        <dbReference type="PROSITE-ProRule" id="PRU00221"/>
    </source>
</evidence>
<name>A0AAU9MLQ9_9ASTR</name>
<evidence type="ECO:0000313" key="6">
    <source>
        <dbReference type="Proteomes" id="UP001157418"/>
    </source>
</evidence>
<dbReference type="PROSITE" id="PS00678">
    <property type="entry name" value="WD_REPEATS_1"/>
    <property type="match status" value="1"/>
</dbReference>
<dbReference type="PROSITE" id="PS50896">
    <property type="entry name" value="LISH"/>
    <property type="match status" value="1"/>
</dbReference>
<accession>A0AAU9MLQ9</accession>
<dbReference type="InterPro" id="IPR001680">
    <property type="entry name" value="WD40_rpt"/>
</dbReference>
<dbReference type="CDD" id="cd00200">
    <property type="entry name" value="WD40"/>
    <property type="match status" value="1"/>
</dbReference>
<evidence type="ECO:0000256" key="2">
    <source>
        <dbReference type="ARBA" id="ARBA00022737"/>
    </source>
</evidence>
<evidence type="ECO:0000313" key="5">
    <source>
        <dbReference type="EMBL" id="CAH1426416.1"/>
    </source>
</evidence>
<dbReference type="InterPro" id="IPR044716">
    <property type="entry name" value="LEUNIG-like"/>
</dbReference>
<feature type="compositionally biased region" description="Polar residues" evidence="4">
    <location>
        <begin position="221"/>
        <end position="233"/>
    </location>
</feature>
<keyword evidence="6" id="KW-1185">Reference proteome</keyword>
<keyword evidence="1 3" id="KW-0853">WD repeat</keyword>
<protein>
    <recommendedName>
        <fullName evidence="7">LisH domain-containing protein</fullName>
    </recommendedName>
</protein>
<organism evidence="5 6">
    <name type="scientific">Lactuca virosa</name>
    <dbReference type="NCBI Taxonomy" id="75947"/>
    <lineage>
        <taxon>Eukaryota</taxon>
        <taxon>Viridiplantae</taxon>
        <taxon>Streptophyta</taxon>
        <taxon>Embryophyta</taxon>
        <taxon>Tracheophyta</taxon>
        <taxon>Spermatophyta</taxon>
        <taxon>Magnoliopsida</taxon>
        <taxon>eudicotyledons</taxon>
        <taxon>Gunneridae</taxon>
        <taxon>Pentapetalae</taxon>
        <taxon>asterids</taxon>
        <taxon>campanulids</taxon>
        <taxon>Asterales</taxon>
        <taxon>Asteraceae</taxon>
        <taxon>Cichorioideae</taxon>
        <taxon>Cichorieae</taxon>
        <taxon>Lactucinae</taxon>
        <taxon>Lactuca</taxon>
    </lineage>
</organism>
<feature type="region of interest" description="Disordered" evidence="4">
    <location>
        <begin position="217"/>
        <end position="238"/>
    </location>
</feature>
<evidence type="ECO:0000256" key="4">
    <source>
        <dbReference type="SAM" id="MobiDB-lite"/>
    </source>
</evidence>
<gene>
    <name evidence="5" type="ORF">LVIROSA_LOCUS13497</name>
</gene>
<evidence type="ECO:0000256" key="1">
    <source>
        <dbReference type="ARBA" id="ARBA00022574"/>
    </source>
</evidence>